<evidence type="ECO:0000259" key="2">
    <source>
        <dbReference type="Pfam" id="PF01557"/>
    </source>
</evidence>
<feature type="domain" description="Fumarylacetoacetase-like C-terminal" evidence="2">
    <location>
        <begin position="92"/>
        <end position="258"/>
    </location>
</feature>
<gene>
    <name evidence="3" type="ORF">GON04_14355</name>
</gene>
<proteinExistence type="predicted"/>
<name>A0A6N8IVA9_9BURK</name>
<dbReference type="GO" id="GO:0008684">
    <property type="term" value="F:2-oxopent-4-enoate hydratase activity"/>
    <property type="evidence" value="ECO:0007669"/>
    <property type="project" value="TreeGrafter"/>
</dbReference>
<protein>
    <submittedName>
        <fullName evidence="3">Hydratase</fullName>
    </submittedName>
</protein>
<evidence type="ECO:0000313" key="4">
    <source>
        <dbReference type="Proteomes" id="UP000469385"/>
    </source>
</evidence>
<dbReference type="PANTHER" id="PTHR30143:SF0">
    <property type="entry name" value="2-KETO-4-PENTENOATE HYDRATASE"/>
    <property type="match status" value="1"/>
</dbReference>
<dbReference type="PANTHER" id="PTHR30143">
    <property type="entry name" value="ACID HYDRATASE"/>
    <property type="match status" value="1"/>
</dbReference>
<keyword evidence="1" id="KW-0456">Lyase</keyword>
<dbReference type="InterPro" id="IPR011234">
    <property type="entry name" value="Fumarylacetoacetase-like_C"/>
</dbReference>
<evidence type="ECO:0000313" key="3">
    <source>
        <dbReference type="EMBL" id="MVQ30642.1"/>
    </source>
</evidence>
<accession>A0A6N8IVA9</accession>
<dbReference type="Gene3D" id="3.90.850.10">
    <property type="entry name" value="Fumarylacetoacetase-like, C-terminal domain"/>
    <property type="match status" value="1"/>
</dbReference>
<dbReference type="RefSeq" id="WP_157398768.1">
    <property type="nucleotide sequence ID" value="NZ_WSEL01000007.1"/>
</dbReference>
<dbReference type="InterPro" id="IPR050772">
    <property type="entry name" value="Hydratase-Decarb/MhpD_sf"/>
</dbReference>
<dbReference type="Proteomes" id="UP000469385">
    <property type="component" value="Unassembled WGS sequence"/>
</dbReference>
<dbReference type="Pfam" id="PF01557">
    <property type="entry name" value="FAA_hydrolase"/>
    <property type="match status" value="1"/>
</dbReference>
<dbReference type="EMBL" id="WSEL01000007">
    <property type="protein sequence ID" value="MVQ30642.1"/>
    <property type="molecule type" value="Genomic_DNA"/>
</dbReference>
<dbReference type="SUPFAM" id="SSF56529">
    <property type="entry name" value="FAH"/>
    <property type="match status" value="1"/>
</dbReference>
<sequence>MPGFPDAAGVADWLLDEHRQRRPFAPFAARHAVASLEAAYDVQQHYVQETARLRRAPPAGYKIGLTSPPMQALCGIDHPVAGVVLADRVHPSGVRLRRHDHGRFGVEFELAVRLGRDLDTAGRPAGLDDVARAVDAVAPAMEIVDDRGCDYATLDVHSLVADNAWNAGVVLGAFRTDWPDLAAVEGCASADGVELGRGRGSDVLGHPFQPVAWLADHLARRGERLRAGQLVMTGSMVRTQFPDGPRRIQFDITGLGAVALELVD</sequence>
<comment type="caution">
    <text evidence="3">The sequence shown here is derived from an EMBL/GenBank/DDBJ whole genome shotgun (WGS) entry which is preliminary data.</text>
</comment>
<dbReference type="AlphaFoldDB" id="A0A6N8IVA9"/>
<keyword evidence="4" id="KW-1185">Reference proteome</keyword>
<reference evidence="3 4" key="1">
    <citation type="submission" date="2019-12" db="EMBL/GenBank/DDBJ databases">
        <authorList>
            <person name="Huq M.A."/>
        </authorList>
    </citation>
    <scope>NUCLEOTIDE SEQUENCE [LARGE SCALE GENOMIC DNA]</scope>
    <source>
        <strain evidence="3 4">MAH-25</strain>
    </source>
</reference>
<dbReference type="InterPro" id="IPR036663">
    <property type="entry name" value="Fumarylacetoacetase_C_sf"/>
</dbReference>
<dbReference type="GO" id="GO:0005737">
    <property type="term" value="C:cytoplasm"/>
    <property type="evidence" value="ECO:0007669"/>
    <property type="project" value="TreeGrafter"/>
</dbReference>
<organism evidence="3 4">
    <name type="scientific">Ramlibacter pinisoli</name>
    <dbReference type="NCBI Taxonomy" id="2682844"/>
    <lineage>
        <taxon>Bacteria</taxon>
        <taxon>Pseudomonadati</taxon>
        <taxon>Pseudomonadota</taxon>
        <taxon>Betaproteobacteria</taxon>
        <taxon>Burkholderiales</taxon>
        <taxon>Comamonadaceae</taxon>
        <taxon>Ramlibacter</taxon>
    </lineage>
</organism>
<evidence type="ECO:0000256" key="1">
    <source>
        <dbReference type="ARBA" id="ARBA00023239"/>
    </source>
</evidence>